<protein>
    <submittedName>
        <fullName evidence="2">Putative HIT-like protein</fullName>
    </submittedName>
</protein>
<sequence>MSSIFSKIIAREIPAHIIAESDSCIAFLDISPLNFGHTLVVPKVETDYLFALDPEQLSDLMVFAQRVAKAIDRCSWGKRVGVAVIGLEVPHAHIHLVPINGLHDIEFSKEKLKLSQEQLQDVAEKIRKNLI</sequence>
<proteinExistence type="predicted"/>
<comment type="caution">
    <text evidence="2">The sequence shown here is derived from an EMBL/GenBank/DDBJ whole genome shotgun (WGS) entry which is preliminary data.</text>
</comment>
<evidence type="ECO:0000259" key="1">
    <source>
        <dbReference type="PROSITE" id="PS51084"/>
    </source>
</evidence>
<dbReference type="PANTHER" id="PTHR46648">
    <property type="entry name" value="HIT FAMILY PROTEIN 1"/>
    <property type="match status" value="1"/>
</dbReference>
<dbReference type="PRINTS" id="PR00332">
    <property type="entry name" value="HISTRIAD"/>
</dbReference>
<dbReference type="InterPro" id="IPR036265">
    <property type="entry name" value="HIT-like_sf"/>
</dbReference>
<name>A0A645CRI7_9ZZZZ</name>
<gene>
    <name evidence="2" type="ORF">SDC9_126557</name>
</gene>
<dbReference type="InterPro" id="IPR011146">
    <property type="entry name" value="HIT-like"/>
</dbReference>
<dbReference type="GO" id="GO:0003824">
    <property type="term" value="F:catalytic activity"/>
    <property type="evidence" value="ECO:0007669"/>
    <property type="project" value="InterPro"/>
</dbReference>
<dbReference type="PROSITE" id="PS51084">
    <property type="entry name" value="HIT_2"/>
    <property type="match status" value="1"/>
</dbReference>
<organism evidence="2">
    <name type="scientific">bioreactor metagenome</name>
    <dbReference type="NCBI Taxonomy" id="1076179"/>
    <lineage>
        <taxon>unclassified sequences</taxon>
        <taxon>metagenomes</taxon>
        <taxon>ecological metagenomes</taxon>
    </lineage>
</organism>
<dbReference type="SUPFAM" id="SSF54197">
    <property type="entry name" value="HIT-like"/>
    <property type="match status" value="1"/>
</dbReference>
<evidence type="ECO:0000313" key="2">
    <source>
        <dbReference type="EMBL" id="MPM79519.1"/>
    </source>
</evidence>
<dbReference type="PANTHER" id="PTHR46648:SF1">
    <property type="entry name" value="ADENOSINE 5'-MONOPHOSPHORAMIDASE HNT1"/>
    <property type="match status" value="1"/>
</dbReference>
<feature type="domain" description="HIT" evidence="1">
    <location>
        <begin position="4"/>
        <end position="107"/>
    </location>
</feature>
<dbReference type="Pfam" id="PF01230">
    <property type="entry name" value="HIT"/>
    <property type="match status" value="1"/>
</dbReference>
<dbReference type="EMBL" id="VSSQ01029396">
    <property type="protein sequence ID" value="MPM79519.1"/>
    <property type="molecule type" value="Genomic_DNA"/>
</dbReference>
<dbReference type="InterPro" id="IPR001310">
    <property type="entry name" value="Histidine_triad_HIT"/>
</dbReference>
<reference evidence="2" key="1">
    <citation type="submission" date="2019-08" db="EMBL/GenBank/DDBJ databases">
        <authorList>
            <person name="Kucharzyk K."/>
            <person name="Murdoch R.W."/>
            <person name="Higgins S."/>
            <person name="Loffler F."/>
        </authorList>
    </citation>
    <scope>NUCLEOTIDE SEQUENCE</scope>
</reference>
<dbReference type="Gene3D" id="3.30.428.10">
    <property type="entry name" value="HIT-like"/>
    <property type="match status" value="1"/>
</dbReference>
<dbReference type="GO" id="GO:0009117">
    <property type="term" value="P:nucleotide metabolic process"/>
    <property type="evidence" value="ECO:0007669"/>
    <property type="project" value="TreeGrafter"/>
</dbReference>
<accession>A0A645CRI7</accession>
<dbReference type="AlphaFoldDB" id="A0A645CRI7"/>